<gene>
    <name evidence="1" type="ORF">GCM10007854_13310</name>
</gene>
<accession>A0ABQ5V1C4</accession>
<comment type="caution">
    <text evidence="1">The sequence shown here is derived from an EMBL/GenBank/DDBJ whole genome shotgun (WGS) entry which is preliminary data.</text>
</comment>
<evidence type="ECO:0000313" key="2">
    <source>
        <dbReference type="Proteomes" id="UP001161390"/>
    </source>
</evidence>
<organism evidence="1 2">
    <name type="scientific">Algimonas porphyrae</name>
    <dbReference type="NCBI Taxonomy" id="1128113"/>
    <lineage>
        <taxon>Bacteria</taxon>
        <taxon>Pseudomonadati</taxon>
        <taxon>Pseudomonadota</taxon>
        <taxon>Alphaproteobacteria</taxon>
        <taxon>Maricaulales</taxon>
        <taxon>Robiginitomaculaceae</taxon>
        <taxon>Algimonas</taxon>
    </lineage>
</organism>
<reference evidence="1" key="2">
    <citation type="submission" date="2023-01" db="EMBL/GenBank/DDBJ databases">
        <title>Draft genome sequence of Algimonas porphyrae strain NBRC 108216.</title>
        <authorList>
            <person name="Sun Q."/>
            <person name="Mori K."/>
        </authorList>
    </citation>
    <scope>NUCLEOTIDE SEQUENCE</scope>
    <source>
        <strain evidence="1">NBRC 108216</strain>
    </source>
</reference>
<sequence length="93" mass="10337">MSIYDKHQTGLTNTAARDEDEPFFVQGATIHDGGGLAVEENGRFVRICLGAEQQHQASFTPRDGLRIAAEIEALSRRKLSASDMMNERPRKYG</sequence>
<evidence type="ECO:0000313" key="1">
    <source>
        <dbReference type="EMBL" id="GLQ20376.1"/>
    </source>
</evidence>
<keyword evidence="2" id="KW-1185">Reference proteome</keyword>
<reference evidence="1" key="1">
    <citation type="journal article" date="2014" name="Int. J. Syst. Evol. Microbiol.">
        <title>Complete genome of a new Firmicutes species belonging to the dominant human colonic microbiota ('Ruminococcus bicirculans') reveals two chromosomes and a selective capacity to utilize plant glucans.</title>
        <authorList>
            <consortium name="NISC Comparative Sequencing Program"/>
            <person name="Wegmann U."/>
            <person name="Louis P."/>
            <person name="Goesmann A."/>
            <person name="Henrissat B."/>
            <person name="Duncan S.H."/>
            <person name="Flint H.J."/>
        </authorList>
    </citation>
    <scope>NUCLEOTIDE SEQUENCE</scope>
    <source>
        <strain evidence="1">NBRC 108216</strain>
    </source>
</reference>
<dbReference type="EMBL" id="BSNJ01000002">
    <property type="protein sequence ID" value="GLQ20376.1"/>
    <property type="molecule type" value="Genomic_DNA"/>
</dbReference>
<protein>
    <submittedName>
        <fullName evidence="1">Uncharacterized protein</fullName>
    </submittedName>
</protein>
<dbReference type="Proteomes" id="UP001161390">
    <property type="component" value="Unassembled WGS sequence"/>
</dbReference>
<name>A0ABQ5V1C4_9PROT</name>
<dbReference type="RefSeq" id="WP_284370888.1">
    <property type="nucleotide sequence ID" value="NZ_BSNJ01000002.1"/>
</dbReference>
<proteinExistence type="predicted"/>